<dbReference type="PANTHER" id="PTHR33499:SF11">
    <property type="entry name" value="NO APICAL MERISTEM-ASSOCIATED C-TERMINAL DOMAIN-CONTAINING PROTEIN"/>
    <property type="match status" value="1"/>
</dbReference>
<dbReference type="AlphaFoldDB" id="A0ABD2XXM9"/>
<evidence type="ECO:0000313" key="1">
    <source>
        <dbReference type="EMBL" id="KAL3500129.1"/>
    </source>
</evidence>
<evidence type="ECO:0000313" key="2">
    <source>
        <dbReference type="Proteomes" id="UP001630127"/>
    </source>
</evidence>
<protein>
    <submittedName>
        <fullName evidence="1">Uncharacterized protein</fullName>
    </submittedName>
</protein>
<comment type="caution">
    <text evidence="1">The sequence shown here is derived from an EMBL/GenBank/DDBJ whole genome shotgun (WGS) entry which is preliminary data.</text>
</comment>
<gene>
    <name evidence="1" type="ORF">ACH5RR_039222</name>
</gene>
<sequence length="203" mass="23184">MALKTKSYSTEERYTIADIYCPSLLACLKGIGSCVDEQWTPLKRMLVIASSKPAFTCLLSSGQTQSVTDGISSLAWKHSKGITKNASLLLPEEEAHVVAATKLCAFASVYRRKMVSVTREDQRQDIRFCKGVEDNFEYDKGPLSKAIVNKQMNSQYRSHRYRLHKLYLRYSTKEEAMEHVPESVSQNDWIWLCDYFSSAQFQV</sequence>
<organism evidence="1 2">
    <name type="scientific">Cinchona calisaya</name>
    <dbReference type="NCBI Taxonomy" id="153742"/>
    <lineage>
        <taxon>Eukaryota</taxon>
        <taxon>Viridiplantae</taxon>
        <taxon>Streptophyta</taxon>
        <taxon>Embryophyta</taxon>
        <taxon>Tracheophyta</taxon>
        <taxon>Spermatophyta</taxon>
        <taxon>Magnoliopsida</taxon>
        <taxon>eudicotyledons</taxon>
        <taxon>Gunneridae</taxon>
        <taxon>Pentapetalae</taxon>
        <taxon>asterids</taxon>
        <taxon>lamiids</taxon>
        <taxon>Gentianales</taxon>
        <taxon>Rubiaceae</taxon>
        <taxon>Cinchonoideae</taxon>
        <taxon>Cinchoneae</taxon>
        <taxon>Cinchona</taxon>
    </lineage>
</organism>
<dbReference type="EMBL" id="JBJUIK010000016">
    <property type="protein sequence ID" value="KAL3500129.1"/>
    <property type="molecule type" value="Genomic_DNA"/>
</dbReference>
<name>A0ABD2XXM9_9GENT</name>
<keyword evidence="2" id="KW-1185">Reference proteome</keyword>
<proteinExistence type="predicted"/>
<reference evidence="1 2" key="1">
    <citation type="submission" date="2024-11" db="EMBL/GenBank/DDBJ databases">
        <title>A near-complete genome assembly of Cinchona calisaya.</title>
        <authorList>
            <person name="Lian D.C."/>
            <person name="Zhao X.W."/>
            <person name="Wei L."/>
        </authorList>
    </citation>
    <scope>NUCLEOTIDE SEQUENCE [LARGE SCALE GENOMIC DNA]</scope>
    <source>
        <tissue evidence="1">Nenye</tissue>
    </source>
</reference>
<accession>A0ABD2XXM9</accession>
<dbReference type="Proteomes" id="UP001630127">
    <property type="component" value="Unassembled WGS sequence"/>
</dbReference>
<dbReference type="PANTHER" id="PTHR33499">
    <property type="entry name" value="OS12G0282400 PROTEIN-RELATED"/>
    <property type="match status" value="1"/>
</dbReference>